<dbReference type="GO" id="GO:0005886">
    <property type="term" value="C:plasma membrane"/>
    <property type="evidence" value="ECO:0007669"/>
    <property type="project" value="TreeGrafter"/>
</dbReference>
<dbReference type="Pfam" id="PF07589">
    <property type="entry name" value="PEP-CTERM"/>
    <property type="match status" value="1"/>
</dbReference>
<protein>
    <submittedName>
        <fullName evidence="3">Uncharacterized protein</fullName>
    </submittedName>
</protein>
<comment type="caution">
    <text evidence="3">The sequence shown here is derived from an EMBL/GenBank/DDBJ whole genome shotgun (WGS) entry which is preliminary data.</text>
</comment>
<dbReference type="GO" id="GO:0042813">
    <property type="term" value="F:Wnt receptor activity"/>
    <property type="evidence" value="ECO:0007669"/>
    <property type="project" value="TreeGrafter"/>
</dbReference>
<dbReference type="NCBIfam" id="TIGR02595">
    <property type="entry name" value="PEP_CTERM"/>
    <property type="match status" value="1"/>
</dbReference>
<dbReference type="GO" id="GO:0017147">
    <property type="term" value="F:Wnt-protein binding"/>
    <property type="evidence" value="ECO:0007669"/>
    <property type="project" value="TreeGrafter"/>
</dbReference>
<dbReference type="InterPro" id="IPR032485">
    <property type="entry name" value="LRP1-like_beta_prop"/>
</dbReference>
<evidence type="ECO:0000259" key="2">
    <source>
        <dbReference type="Pfam" id="PF16472"/>
    </source>
</evidence>
<dbReference type="InterPro" id="IPR050778">
    <property type="entry name" value="Cueball_EGF_LRP_Nidogen"/>
</dbReference>
<organism evidence="3">
    <name type="scientific">marine sediment metagenome</name>
    <dbReference type="NCBI Taxonomy" id="412755"/>
    <lineage>
        <taxon>unclassified sequences</taxon>
        <taxon>metagenomes</taxon>
        <taxon>ecological metagenomes</taxon>
    </lineage>
</organism>
<dbReference type="PROSITE" id="PS51120">
    <property type="entry name" value="LDLRB"/>
    <property type="match status" value="1"/>
</dbReference>
<dbReference type="Gene3D" id="2.120.10.30">
    <property type="entry name" value="TolB, C-terminal domain"/>
    <property type="match status" value="2"/>
</dbReference>
<dbReference type="EMBL" id="LAZR01019591">
    <property type="protein sequence ID" value="KKL91984.1"/>
    <property type="molecule type" value="Genomic_DNA"/>
</dbReference>
<evidence type="ECO:0000259" key="1">
    <source>
        <dbReference type="Pfam" id="PF07589"/>
    </source>
</evidence>
<dbReference type="PANTHER" id="PTHR46513">
    <property type="entry name" value="VITELLOGENIN RECEPTOR-LIKE PROTEIN-RELATED-RELATED"/>
    <property type="match status" value="1"/>
</dbReference>
<accession>A0A0F9FZX8</accession>
<evidence type="ECO:0000313" key="3">
    <source>
        <dbReference type="EMBL" id="KKL91984.1"/>
    </source>
</evidence>
<dbReference type="Pfam" id="PF16472">
    <property type="entry name" value="DUF5050"/>
    <property type="match status" value="1"/>
</dbReference>
<reference evidence="3" key="1">
    <citation type="journal article" date="2015" name="Nature">
        <title>Complex archaea that bridge the gap between prokaryotes and eukaryotes.</title>
        <authorList>
            <person name="Spang A."/>
            <person name="Saw J.H."/>
            <person name="Jorgensen S.L."/>
            <person name="Zaremba-Niedzwiedzka K."/>
            <person name="Martijn J."/>
            <person name="Lind A.E."/>
            <person name="van Eijk R."/>
            <person name="Schleper C."/>
            <person name="Guy L."/>
            <person name="Ettema T.J."/>
        </authorList>
    </citation>
    <scope>NUCLEOTIDE SEQUENCE</scope>
</reference>
<dbReference type="InterPro" id="IPR013424">
    <property type="entry name" value="Ice-binding_C"/>
</dbReference>
<dbReference type="AlphaFoldDB" id="A0A0F9FZX8"/>
<name>A0A0F9FZX8_9ZZZZ</name>
<dbReference type="GO" id="GO:0060070">
    <property type="term" value="P:canonical Wnt signaling pathway"/>
    <property type="evidence" value="ECO:0007669"/>
    <property type="project" value="TreeGrafter"/>
</dbReference>
<feature type="domain" description="Prolow-density lipoprotein receptor-related protein 1-like beta-propeller" evidence="2">
    <location>
        <begin position="61"/>
        <end position="308"/>
    </location>
</feature>
<dbReference type="InterPro" id="IPR011042">
    <property type="entry name" value="6-blade_b-propeller_TolB-like"/>
</dbReference>
<dbReference type="SMART" id="SM00135">
    <property type="entry name" value="LY"/>
    <property type="match status" value="5"/>
</dbReference>
<sequence length="338" mass="36813">MCPDTTLRLAEESGKVIGEIPVKDSNSLSGGWKMRTSHSLVLGLLALLAVNHWATQPVFAGYIYVTDNGDNKIYRANADGSNLIELLSVGDFPYGLAVDQANEKVYWADMATGQIHRADLDGSNMADVIPVKDPSHLALNTSEGKIYWTRNPSGDADDAVERADLDGSNRQVLVTGISFPRGIAIAEGLGKVYWADSNGINRANLDGSGIEGILTGSGVFSDIELDEKRSKIYYGQSGEIRRANFDGTDVEVVAVGGGRGIALDLTHDKIYWLDKENAPYGAWRWLIQRSNLDGSGQELLFEMASNSYLIDIDYVVPEPTTLSILAFGILALLRRRRS</sequence>
<dbReference type="SUPFAM" id="SSF101898">
    <property type="entry name" value="NHL repeat"/>
    <property type="match status" value="1"/>
</dbReference>
<feature type="domain" description="Ice-binding protein C-terminal" evidence="1">
    <location>
        <begin position="316"/>
        <end position="337"/>
    </location>
</feature>
<gene>
    <name evidence="3" type="ORF">LCGC14_1889230</name>
</gene>
<proteinExistence type="predicted"/>
<dbReference type="InterPro" id="IPR000033">
    <property type="entry name" value="LDLR_classB_rpt"/>
</dbReference>